<evidence type="ECO:0000256" key="4">
    <source>
        <dbReference type="SAM" id="Phobius"/>
    </source>
</evidence>
<protein>
    <submittedName>
        <fullName evidence="6">DUF1294 domain-containing protein</fullName>
    </submittedName>
</protein>
<evidence type="ECO:0000259" key="5">
    <source>
        <dbReference type="PROSITE" id="PS51857"/>
    </source>
</evidence>
<dbReference type="InterPro" id="IPR012340">
    <property type="entry name" value="NA-bd_OB-fold"/>
</dbReference>
<gene>
    <name evidence="6" type="ORF">DEH84_04090</name>
</gene>
<reference evidence="6 7" key="1">
    <citation type="submission" date="2018-05" db="EMBL/GenBank/DDBJ databases">
        <title>complete genome sequence of Aquabacterium olei NBRC 110486.</title>
        <authorList>
            <person name="Tang B."/>
            <person name="Chang J."/>
            <person name="Zhang L."/>
            <person name="Yang H."/>
        </authorList>
    </citation>
    <scope>NUCLEOTIDE SEQUENCE [LARGE SCALE GENOMIC DNA]</scope>
    <source>
        <strain evidence="6 7">NBRC 110486</strain>
    </source>
</reference>
<keyword evidence="4" id="KW-0472">Membrane</keyword>
<dbReference type="InterPro" id="IPR011129">
    <property type="entry name" value="CSD"/>
</dbReference>
<dbReference type="EMBL" id="CP029210">
    <property type="protein sequence ID" value="AWI52688.1"/>
    <property type="molecule type" value="Genomic_DNA"/>
</dbReference>
<dbReference type="Pfam" id="PF00313">
    <property type="entry name" value="CSD"/>
    <property type="match status" value="1"/>
</dbReference>
<dbReference type="AlphaFoldDB" id="A0A2U8FPB4"/>
<dbReference type="RefSeq" id="WP_109035005.1">
    <property type="nucleotide sequence ID" value="NZ_CP029210.1"/>
</dbReference>
<dbReference type="SUPFAM" id="SSF50249">
    <property type="entry name" value="Nucleic acid-binding proteins"/>
    <property type="match status" value="1"/>
</dbReference>
<dbReference type="PANTHER" id="PTHR12962:SF1">
    <property type="entry name" value="COLD SHOCK DOMAIN-CONTAINING PROTEIN CG9705"/>
    <property type="match status" value="1"/>
</dbReference>
<dbReference type="Proteomes" id="UP000244892">
    <property type="component" value="Chromosome"/>
</dbReference>
<evidence type="ECO:0000256" key="3">
    <source>
        <dbReference type="SAM" id="MobiDB-lite"/>
    </source>
</evidence>
<organism evidence="6 7">
    <name type="scientific">Aquabacterium olei</name>
    <dbReference type="NCBI Taxonomy" id="1296669"/>
    <lineage>
        <taxon>Bacteria</taxon>
        <taxon>Pseudomonadati</taxon>
        <taxon>Pseudomonadota</taxon>
        <taxon>Betaproteobacteria</taxon>
        <taxon>Burkholderiales</taxon>
        <taxon>Aquabacterium</taxon>
    </lineage>
</organism>
<dbReference type="GO" id="GO:0005829">
    <property type="term" value="C:cytosol"/>
    <property type="evidence" value="ECO:0007669"/>
    <property type="project" value="UniProtKB-ARBA"/>
</dbReference>
<keyword evidence="4" id="KW-1133">Transmembrane helix</keyword>
<proteinExistence type="predicted"/>
<dbReference type="OrthoDB" id="72963at2"/>
<name>A0A2U8FPB4_9BURK</name>
<dbReference type="InterPro" id="IPR052069">
    <property type="entry name" value="Ca-reg_mRNA-binding_domain"/>
</dbReference>
<feature type="region of interest" description="Disordered" evidence="3">
    <location>
        <begin position="77"/>
        <end position="104"/>
    </location>
</feature>
<dbReference type="GO" id="GO:0043488">
    <property type="term" value="P:regulation of mRNA stability"/>
    <property type="evidence" value="ECO:0007669"/>
    <property type="project" value="TreeGrafter"/>
</dbReference>
<dbReference type="Gene3D" id="2.40.50.140">
    <property type="entry name" value="Nucleic acid-binding proteins"/>
    <property type="match status" value="1"/>
</dbReference>
<dbReference type="GO" id="GO:0003730">
    <property type="term" value="F:mRNA 3'-UTR binding"/>
    <property type="evidence" value="ECO:0007669"/>
    <property type="project" value="TreeGrafter"/>
</dbReference>
<feature type="compositionally biased region" description="Low complexity" evidence="3">
    <location>
        <begin position="91"/>
        <end position="102"/>
    </location>
</feature>
<evidence type="ECO:0000256" key="2">
    <source>
        <dbReference type="RuleBase" id="RU000408"/>
    </source>
</evidence>
<evidence type="ECO:0000256" key="1">
    <source>
        <dbReference type="ARBA" id="ARBA00022553"/>
    </source>
</evidence>
<dbReference type="CDD" id="cd04458">
    <property type="entry name" value="CSP_CDS"/>
    <property type="match status" value="1"/>
</dbReference>
<dbReference type="PROSITE" id="PS51857">
    <property type="entry name" value="CSD_2"/>
    <property type="match status" value="1"/>
</dbReference>
<comment type="subcellular location">
    <subcellularLocation>
        <location evidence="2">Cytoplasm</location>
    </subcellularLocation>
</comment>
<dbReference type="InterPro" id="IPR002059">
    <property type="entry name" value="CSP_DNA-bd"/>
</dbReference>
<feature type="transmembrane region" description="Helical" evidence="4">
    <location>
        <begin position="133"/>
        <end position="153"/>
    </location>
</feature>
<feature type="domain" description="CSD" evidence="5">
    <location>
        <begin position="2"/>
        <end position="66"/>
    </location>
</feature>
<keyword evidence="1" id="KW-0597">Phosphoprotein</keyword>
<evidence type="ECO:0000313" key="7">
    <source>
        <dbReference type="Proteomes" id="UP000244892"/>
    </source>
</evidence>
<feature type="transmembrane region" description="Helical" evidence="4">
    <location>
        <begin position="109"/>
        <end position="127"/>
    </location>
</feature>
<keyword evidence="4" id="KW-0812">Transmembrane</keyword>
<dbReference type="InterPro" id="IPR019844">
    <property type="entry name" value="CSD_CS"/>
</dbReference>
<feature type="transmembrane region" description="Helical" evidence="4">
    <location>
        <begin position="202"/>
        <end position="222"/>
    </location>
</feature>
<evidence type="ECO:0000313" key="6">
    <source>
        <dbReference type="EMBL" id="AWI52688.1"/>
    </source>
</evidence>
<sequence>MNKTGKVVRWEADRGFGFISGEGGSQDVFFHVRDYRGAGAPTVGQGVSYEVIHVGGKGPRAMAVVPLGQGAVVRRPTDGAVRRPAAHTEAASRGVSRRSGPSRARRDPWLMPVLVAAAVWAVALFWAGSSGRLPFWVLPAWGALNLWTFAVYWRDKAAAQKGLWRVPEDTLHLWSLLGGWPMARVAQQVLRHKSAKVSFQRMYWLTVVMHVGGVISMAVIAARRAA</sequence>
<accession>A0A2U8FPB4</accession>
<keyword evidence="7" id="KW-1185">Reference proteome</keyword>
<dbReference type="PANTHER" id="PTHR12962">
    <property type="entry name" value="CALCIUM-REGULATED HEAT STABLE PROTEIN CRHSP-24-RELATED"/>
    <property type="match status" value="1"/>
</dbReference>
<dbReference type="Pfam" id="PF06961">
    <property type="entry name" value="DUF1294"/>
    <property type="match status" value="1"/>
</dbReference>
<dbReference type="PROSITE" id="PS00352">
    <property type="entry name" value="CSD_1"/>
    <property type="match status" value="1"/>
</dbReference>
<dbReference type="KEGG" id="aon:DEH84_04090"/>
<dbReference type="InterPro" id="IPR010718">
    <property type="entry name" value="DUF1294"/>
</dbReference>
<dbReference type="SMART" id="SM00357">
    <property type="entry name" value="CSP"/>
    <property type="match status" value="1"/>
</dbReference>